<dbReference type="PROSITE" id="PS51450">
    <property type="entry name" value="LRR"/>
    <property type="match status" value="2"/>
</dbReference>
<gene>
    <name evidence="4" type="ORF">HaLaN_24946</name>
</gene>
<evidence type="ECO:0000256" key="3">
    <source>
        <dbReference type="ARBA" id="ARBA00022737"/>
    </source>
</evidence>
<dbReference type="InterPro" id="IPR050836">
    <property type="entry name" value="SDS22/Internalin_LRR"/>
</dbReference>
<evidence type="ECO:0000256" key="2">
    <source>
        <dbReference type="ARBA" id="ARBA00022614"/>
    </source>
</evidence>
<dbReference type="SMART" id="SM00365">
    <property type="entry name" value="LRR_SD22"/>
    <property type="match status" value="2"/>
</dbReference>
<keyword evidence="2" id="KW-0433">Leucine-rich repeat</keyword>
<evidence type="ECO:0000313" key="5">
    <source>
        <dbReference type="Proteomes" id="UP000485058"/>
    </source>
</evidence>
<keyword evidence="3" id="KW-0677">Repeat</keyword>
<dbReference type="Proteomes" id="UP000485058">
    <property type="component" value="Unassembled WGS sequence"/>
</dbReference>
<dbReference type="InterPro" id="IPR001611">
    <property type="entry name" value="Leu-rich_rpt"/>
</dbReference>
<dbReference type="Pfam" id="PF13855">
    <property type="entry name" value="LRR_8"/>
    <property type="match status" value="1"/>
</dbReference>
<dbReference type="InterPro" id="IPR032675">
    <property type="entry name" value="LRR_dom_sf"/>
</dbReference>
<accession>A0A6A0A410</accession>
<dbReference type="EMBL" id="BLLF01003226">
    <property type="protein sequence ID" value="GFH26748.1"/>
    <property type="molecule type" value="Genomic_DNA"/>
</dbReference>
<sequence>MSSIQHSTAVPTSGCRPLARPLMAWLALHFDPSVAHRVAASSLEDHKVLELLQAAPQPPPRAKLDSMAAEALGRYLGDQQLSGLTYLNLHGCGLRKLEGLGLMPCLKTLCLSYNELVRLEGLSELTGLEHLDVAHNSLKKVDGLKGLGRLQLLDMSSNQV</sequence>
<feature type="non-terminal residue" evidence="4">
    <location>
        <position position="160"/>
    </location>
</feature>
<dbReference type="SUPFAM" id="SSF52075">
    <property type="entry name" value="Outer arm dynein light chain 1"/>
    <property type="match status" value="1"/>
</dbReference>
<feature type="non-terminal residue" evidence="4">
    <location>
        <position position="1"/>
    </location>
</feature>
<comment type="subcellular location">
    <subcellularLocation>
        <location evidence="1">Cytoplasm</location>
        <location evidence="1">Cytoskeleton</location>
        <location evidence="1">Cilium axoneme</location>
    </subcellularLocation>
</comment>
<dbReference type="GO" id="GO:0005930">
    <property type="term" value="C:axoneme"/>
    <property type="evidence" value="ECO:0007669"/>
    <property type="project" value="UniProtKB-SubCell"/>
</dbReference>
<protein>
    <submittedName>
        <fullName evidence="4">Uncharacterized protein</fullName>
    </submittedName>
</protein>
<dbReference type="AlphaFoldDB" id="A0A6A0A410"/>
<evidence type="ECO:0000313" key="4">
    <source>
        <dbReference type="EMBL" id="GFH26748.1"/>
    </source>
</evidence>
<proteinExistence type="predicted"/>
<evidence type="ECO:0000256" key="1">
    <source>
        <dbReference type="ARBA" id="ARBA00004430"/>
    </source>
</evidence>
<dbReference type="PANTHER" id="PTHR46652">
    <property type="entry name" value="LEUCINE-RICH REPEAT AND IQ DOMAIN-CONTAINING PROTEIN 1-RELATED"/>
    <property type="match status" value="1"/>
</dbReference>
<dbReference type="PANTHER" id="PTHR46652:SF3">
    <property type="entry name" value="LEUCINE-RICH REPEAT-CONTAINING PROTEIN 9"/>
    <property type="match status" value="1"/>
</dbReference>
<dbReference type="Gene3D" id="3.80.10.10">
    <property type="entry name" value="Ribonuclease Inhibitor"/>
    <property type="match status" value="1"/>
</dbReference>
<comment type="caution">
    <text evidence="4">The sequence shown here is derived from an EMBL/GenBank/DDBJ whole genome shotgun (WGS) entry which is preliminary data.</text>
</comment>
<name>A0A6A0A410_HAELA</name>
<keyword evidence="5" id="KW-1185">Reference proteome</keyword>
<reference evidence="4 5" key="1">
    <citation type="submission" date="2020-02" db="EMBL/GenBank/DDBJ databases">
        <title>Draft genome sequence of Haematococcus lacustris strain NIES-144.</title>
        <authorList>
            <person name="Morimoto D."/>
            <person name="Nakagawa S."/>
            <person name="Yoshida T."/>
            <person name="Sawayama S."/>
        </authorList>
    </citation>
    <scope>NUCLEOTIDE SEQUENCE [LARGE SCALE GENOMIC DNA]</scope>
    <source>
        <strain evidence="4 5">NIES-144</strain>
    </source>
</reference>
<organism evidence="4 5">
    <name type="scientific">Haematococcus lacustris</name>
    <name type="common">Green alga</name>
    <name type="synonym">Haematococcus pluvialis</name>
    <dbReference type="NCBI Taxonomy" id="44745"/>
    <lineage>
        <taxon>Eukaryota</taxon>
        <taxon>Viridiplantae</taxon>
        <taxon>Chlorophyta</taxon>
        <taxon>core chlorophytes</taxon>
        <taxon>Chlorophyceae</taxon>
        <taxon>CS clade</taxon>
        <taxon>Chlamydomonadales</taxon>
        <taxon>Haematococcaceae</taxon>
        <taxon>Haematococcus</taxon>
    </lineage>
</organism>